<name>A0A146FTF0_ASPKA</name>
<organism evidence="1 2">
    <name type="scientific">Aspergillus kawachii</name>
    <name type="common">White koji mold</name>
    <name type="synonym">Aspergillus awamori var. kawachi</name>
    <dbReference type="NCBI Taxonomy" id="1069201"/>
    <lineage>
        <taxon>Eukaryota</taxon>
        <taxon>Fungi</taxon>
        <taxon>Dikarya</taxon>
        <taxon>Ascomycota</taxon>
        <taxon>Pezizomycotina</taxon>
        <taxon>Eurotiomycetes</taxon>
        <taxon>Eurotiomycetidae</taxon>
        <taxon>Eurotiales</taxon>
        <taxon>Aspergillaceae</taxon>
        <taxon>Aspergillus</taxon>
        <taxon>Aspergillus subgen. Circumdati</taxon>
    </lineage>
</organism>
<evidence type="ECO:0000313" key="1">
    <source>
        <dbReference type="EMBL" id="GAT28748.1"/>
    </source>
</evidence>
<gene>
    <name evidence="1" type="ORF">RIB2604_02603930</name>
</gene>
<sequence length="36" mass="4046">MFAAELIEAYPKANFLGEKVPDFPFQKGNDPGAFRE</sequence>
<reference evidence="2" key="2">
    <citation type="submission" date="2016-02" db="EMBL/GenBank/DDBJ databases">
        <title>Genome sequencing of Aspergillus luchuensis NBRC 4314.</title>
        <authorList>
            <person name="Yamada O."/>
        </authorList>
    </citation>
    <scope>NUCLEOTIDE SEQUENCE [LARGE SCALE GENOMIC DNA]</scope>
    <source>
        <strain evidence="2">RIB 2604</strain>
    </source>
</reference>
<proteinExistence type="predicted"/>
<dbReference type="EMBL" id="BCWF01000025">
    <property type="protein sequence ID" value="GAT28748.1"/>
    <property type="molecule type" value="Genomic_DNA"/>
</dbReference>
<dbReference type="AlphaFoldDB" id="A0A146FTF0"/>
<accession>A0A146FTF0</accession>
<reference evidence="1 2" key="1">
    <citation type="journal article" date="2016" name="DNA Res.">
        <title>Genome sequence of Aspergillus luchuensis NBRC 4314.</title>
        <authorList>
            <person name="Yamada O."/>
            <person name="Machida M."/>
            <person name="Hosoyama A."/>
            <person name="Goto M."/>
            <person name="Takahashi T."/>
            <person name="Futagami T."/>
            <person name="Yamagata Y."/>
            <person name="Takeuchi M."/>
            <person name="Kobayashi T."/>
            <person name="Koike H."/>
            <person name="Abe K."/>
            <person name="Asai K."/>
            <person name="Arita M."/>
            <person name="Fujita N."/>
            <person name="Fukuda K."/>
            <person name="Higa K."/>
            <person name="Horikawa H."/>
            <person name="Ishikawa T."/>
            <person name="Jinno K."/>
            <person name="Kato Y."/>
            <person name="Kirimura K."/>
            <person name="Mizutani O."/>
            <person name="Nakasone K."/>
            <person name="Sano M."/>
            <person name="Shiraishi Y."/>
            <person name="Tsukahara M."/>
            <person name="Gomi K."/>
        </authorList>
    </citation>
    <scope>NUCLEOTIDE SEQUENCE [LARGE SCALE GENOMIC DNA]</scope>
    <source>
        <strain evidence="1 2">RIB 2604</strain>
    </source>
</reference>
<dbReference type="Proteomes" id="UP000075230">
    <property type="component" value="Unassembled WGS sequence"/>
</dbReference>
<protein>
    <submittedName>
        <fullName evidence="1">Uncharacterized protein</fullName>
    </submittedName>
</protein>
<comment type="caution">
    <text evidence="1">The sequence shown here is derived from an EMBL/GenBank/DDBJ whole genome shotgun (WGS) entry which is preliminary data.</text>
</comment>
<evidence type="ECO:0000313" key="2">
    <source>
        <dbReference type="Proteomes" id="UP000075230"/>
    </source>
</evidence>